<dbReference type="PANTHER" id="PTHR47666:SF1">
    <property type="entry name" value="PROTEIN VASCULAR ASSOCIATED DEATH 1, CHLOROPLASTIC"/>
    <property type="match status" value="1"/>
</dbReference>
<name>A0AAV2S3U0_MEGNR</name>
<organism evidence="2 3">
    <name type="scientific">Meganyctiphanes norvegica</name>
    <name type="common">Northern krill</name>
    <name type="synonym">Thysanopoda norvegica</name>
    <dbReference type="NCBI Taxonomy" id="48144"/>
    <lineage>
        <taxon>Eukaryota</taxon>
        <taxon>Metazoa</taxon>
        <taxon>Ecdysozoa</taxon>
        <taxon>Arthropoda</taxon>
        <taxon>Crustacea</taxon>
        <taxon>Multicrustacea</taxon>
        <taxon>Malacostraca</taxon>
        <taxon>Eumalacostraca</taxon>
        <taxon>Eucarida</taxon>
        <taxon>Euphausiacea</taxon>
        <taxon>Euphausiidae</taxon>
        <taxon>Meganyctiphanes</taxon>
    </lineage>
</organism>
<dbReference type="InterPro" id="IPR004182">
    <property type="entry name" value="GRAM"/>
</dbReference>
<keyword evidence="3" id="KW-1185">Reference proteome</keyword>
<feature type="non-terminal residue" evidence="2">
    <location>
        <position position="449"/>
    </location>
</feature>
<evidence type="ECO:0000313" key="3">
    <source>
        <dbReference type="Proteomes" id="UP001497623"/>
    </source>
</evidence>
<feature type="domain" description="GRAM" evidence="1">
    <location>
        <begin position="140"/>
        <end position="207"/>
    </location>
</feature>
<gene>
    <name evidence="2" type="ORF">MNOR_LOCUS31878</name>
</gene>
<dbReference type="FunFam" id="2.30.29.30:FF:000013">
    <property type="entry name" value="Putative TBC1 domain family member 8B"/>
    <property type="match status" value="1"/>
</dbReference>
<dbReference type="Gene3D" id="2.30.29.30">
    <property type="entry name" value="Pleckstrin-homology domain (PH domain)/Phosphotyrosine-binding domain (PTB)"/>
    <property type="match status" value="2"/>
</dbReference>
<feature type="domain" description="GRAM" evidence="1">
    <location>
        <begin position="288"/>
        <end position="356"/>
    </location>
</feature>
<proteinExistence type="predicted"/>
<dbReference type="EMBL" id="CAXKWB010042057">
    <property type="protein sequence ID" value="CAL4157411.1"/>
    <property type="molecule type" value="Genomic_DNA"/>
</dbReference>
<dbReference type="InterPro" id="IPR011993">
    <property type="entry name" value="PH-like_dom_sf"/>
</dbReference>
<protein>
    <recommendedName>
        <fullName evidence="1">GRAM domain-containing protein</fullName>
    </recommendedName>
</protein>
<sequence>MVWATPKIYVFGDLEDTEVANTYFILQQRKGNASRGLTGILVGTLDSVFDTKPPPFRILHQTQSSEVYYLVSESLKREEIDENWKWLERNLMSILATFDNDDDITDFVRCKVESLMANNAITDPHNVPDPDSDTFKAVSFKFRKLFNMPESEKLVNYYSCSYWHNRLPRQGWLYLSVNYLCFYSFLLGKETRVIVRWRDVTLLDCTNALIFPDSIRVSTRDHEHYFSMLLRKKETYDLMEQLANMAMKLLINDEEFSEDKELLTKVSKKIPKKASFLKRDLDARSHSNMYRSKFRLPTIEKLDGTTACSLWAPYKKGYISGTLYVSLNYICFESKISKLVSVVCPLRDVQSVEKLDSIKGNASIKAAVFISTRQANSLLFIDVGDRDFVINKLSEMLGRSIPTKTQFIGDSVAYGVGSVGRRRVSLVSKRRDGGATRRATVDNTANVST</sequence>
<accession>A0AAV2S3U0</accession>
<dbReference type="SMART" id="SM00568">
    <property type="entry name" value="GRAM"/>
    <property type="match status" value="2"/>
</dbReference>
<dbReference type="Proteomes" id="UP001497623">
    <property type="component" value="Unassembled WGS sequence"/>
</dbReference>
<dbReference type="Pfam" id="PF02893">
    <property type="entry name" value="GRAM"/>
    <property type="match status" value="2"/>
</dbReference>
<comment type="caution">
    <text evidence="2">The sequence shown here is derived from an EMBL/GenBank/DDBJ whole genome shotgun (WGS) entry which is preliminary data.</text>
</comment>
<dbReference type="InterPro" id="IPR036014">
    <property type="entry name" value="TCB1D9/TCB1D9B_PH-GRAM1"/>
</dbReference>
<dbReference type="CDD" id="cd13351">
    <property type="entry name" value="PH-GRAM1_TCB1D9_TCB1D9B"/>
    <property type="match status" value="1"/>
</dbReference>
<dbReference type="PANTHER" id="PTHR47666">
    <property type="entry name" value="PROTEIN VASCULAR ASSOCIATED DEATH 1, CHLOROPLASTIC"/>
    <property type="match status" value="1"/>
</dbReference>
<reference evidence="2 3" key="1">
    <citation type="submission" date="2024-05" db="EMBL/GenBank/DDBJ databases">
        <authorList>
            <person name="Wallberg A."/>
        </authorList>
    </citation>
    <scope>NUCLEOTIDE SEQUENCE [LARGE SCALE GENOMIC DNA]</scope>
</reference>
<dbReference type="AlphaFoldDB" id="A0AAV2S3U0"/>
<evidence type="ECO:0000259" key="1">
    <source>
        <dbReference type="SMART" id="SM00568"/>
    </source>
</evidence>
<evidence type="ECO:0000313" key="2">
    <source>
        <dbReference type="EMBL" id="CAL4157411.1"/>
    </source>
</evidence>